<dbReference type="KEGG" id="lgi:LOTGIDRAFT_108795"/>
<dbReference type="OrthoDB" id="274683at2759"/>
<dbReference type="GO" id="GO:0005762">
    <property type="term" value="C:mitochondrial large ribosomal subunit"/>
    <property type="evidence" value="ECO:0007669"/>
    <property type="project" value="TreeGrafter"/>
</dbReference>
<comment type="similarity">
    <text evidence="1">Belongs to the universal ribosomal protein uL3 family.</text>
</comment>
<dbReference type="GeneID" id="20230393"/>
<dbReference type="GO" id="GO:0006412">
    <property type="term" value="P:translation"/>
    <property type="evidence" value="ECO:0007669"/>
    <property type="project" value="InterPro"/>
</dbReference>
<dbReference type="Proteomes" id="UP000030746">
    <property type="component" value="Unassembled WGS sequence"/>
</dbReference>
<gene>
    <name evidence="6" type="ORF">LOTGIDRAFT_108795</name>
</gene>
<evidence type="ECO:0000256" key="5">
    <source>
        <dbReference type="ARBA" id="ARBA00035396"/>
    </source>
</evidence>
<dbReference type="RefSeq" id="XP_009066565.1">
    <property type="nucleotide sequence ID" value="XM_009068317.1"/>
</dbReference>
<evidence type="ECO:0000256" key="2">
    <source>
        <dbReference type="ARBA" id="ARBA00022980"/>
    </source>
</evidence>
<evidence type="ECO:0000256" key="1">
    <source>
        <dbReference type="ARBA" id="ARBA00006540"/>
    </source>
</evidence>
<evidence type="ECO:0000313" key="6">
    <source>
        <dbReference type="EMBL" id="ESO82772.1"/>
    </source>
</evidence>
<dbReference type="InterPro" id="IPR019927">
    <property type="entry name" value="Ribosomal_uL3_bac/org-type"/>
</dbReference>
<dbReference type="SUPFAM" id="SSF50447">
    <property type="entry name" value="Translation proteins"/>
    <property type="match status" value="1"/>
</dbReference>
<keyword evidence="7" id="KW-1185">Reference proteome</keyword>
<dbReference type="CTD" id="20230393"/>
<protein>
    <recommendedName>
        <fullName evidence="4">Large ribosomal subunit protein uL3m</fullName>
    </recommendedName>
    <alternativeName>
        <fullName evidence="5">39S ribosomal protein L3, mitochondrial</fullName>
    </alternativeName>
</protein>
<evidence type="ECO:0000313" key="7">
    <source>
        <dbReference type="Proteomes" id="UP000030746"/>
    </source>
</evidence>
<dbReference type="Pfam" id="PF00297">
    <property type="entry name" value="Ribosomal_L3"/>
    <property type="match status" value="1"/>
</dbReference>
<dbReference type="InterPro" id="IPR000597">
    <property type="entry name" value="Ribosomal_uL3"/>
</dbReference>
<dbReference type="EMBL" id="KB203854">
    <property type="protein sequence ID" value="ESO82772.1"/>
    <property type="molecule type" value="Genomic_DNA"/>
</dbReference>
<sequence length="349" mass="39630">MKTICFLFSPVTHQIRGKKVHTALKVTTQALATTKDKSLTKENQEFLDNVVNDLYANQPEYRSPLADGPWKRNVYTKRTLRTGVLAIKLGNLPQWSKDGKKITTTLLQVIVDNHVIRYYSPEVFKTQAGWLPRWSDKYGSVVVGALSTDPRKYNEQYNEQFLEAGVPPKRKLTRFLVTQDAAIQPGTPLNAMHFRPGDFVDCSAKTIHHGFQGAVKRWGFKGLPKTHGTTKKHRSVGGIGGKTIVSVWKGKKMPGVMGGKWRTLKGLKILRINTKYNVLYVKGQNIPGETHTFVRINDTVLPLRRKTENPPPMPTWYPEDESEQLAEEYFDEDLFQFTNESLDLKTGTK</sequence>
<dbReference type="Gene3D" id="3.30.160.810">
    <property type="match status" value="1"/>
</dbReference>
<dbReference type="AlphaFoldDB" id="V3ZF77"/>
<dbReference type="GO" id="GO:0003735">
    <property type="term" value="F:structural constituent of ribosome"/>
    <property type="evidence" value="ECO:0007669"/>
    <property type="project" value="InterPro"/>
</dbReference>
<evidence type="ECO:0000256" key="4">
    <source>
        <dbReference type="ARBA" id="ARBA00035209"/>
    </source>
</evidence>
<dbReference type="PANTHER" id="PTHR11229:SF8">
    <property type="entry name" value="LARGE RIBOSOMAL SUBUNIT PROTEIN UL3M"/>
    <property type="match status" value="1"/>
</dbReference>
<proteinExistence type="inferred from homology"/>
<accession>V3ZF77</accession>
<dbReference type="HOGENOM" id="CLU_044142_1_1_1"/>
<keyword evidence="3" id="KW-0687">Ribonucleoprotein</keyword>
<keyword evidence="2" id="KW-0689">Ribosomal protein</keyword>
<dbReference type="STRING" id="225164.V3ZF77"/>
<name>V3ZF77_LOTGI</name>
<dbReference type="OMA" id="IGIYPMW"/>
<evidence type="ECO:0000256" key="3">
    <source>
        <dbReference type="ARBA" id="ARBA00023274"/>
    </source>
</evidence>
<dbReference type="PANTHER" id="PTHR11229">
    <property type="entry name" value="50S RIBOSOMAL PROTEIN L3"/>
    <property type="match status" value="1"/>
</dbReference>
<reference evidence="6 7" key="1">
    <citation type="journal article" date="2013" name="Nature">
        <title>Insights into bilaterian evolution from three spiralian genomes.</title>
        <authorList>
            <person name="Simakov O."/>
            <person name="Marletaz F."/>
            <person name="Cho S.J."/>
            <person name="Edsinger-Gonzales E."/>
            <person name="Havlak P."/>
            <person name="Hellsten U."/>
            <person name="Kuo D.H."/>
            <person name="Larsson T."/>
            <person name="Lv J."/>
            <person name="Arendt D."/>
            <person name="Savage R."/>
            <person name="Osoegawa K."/>
            <person name="de Jong P."/>
            <person name="Grimwood J."/>
            <person name="Chapman J.A."/>
            <person name="Shapiro H."/>
            <person name="Aerts A."/>
            <person name="Otillar R.P."/>
            <person name="Terry A.Y."/>
            <person name="Boore J.L."/>
            <person name="Grigoriev I.V."/>
            <person name="Lindberg D.R."/>
            <person name="Seaver E.C."/>
            <person name="Weisblat D.A."/>
            <person name="Putnam N.H."/>
            <person name="Rokhsar D.S."/>
        </authorList>
    </citation>
    <scope>NUCLEOTIDE SEQUENCE [LARGE SCALE GENOMIC DNA]</scope>
</reference>
<dbReference type="Gene3D" id="2.40.30.10">
    <property type="entry name" value="Translation factors"/>
    <property type="match status" value="2"/>
</dbReference>
<organism evidence="6 7">
    <name type="scientific">Lottia gigantea</name>
    <name type="common">Giant owl limpet</name>
    <dbReference type="NCBI Taxonomy" id="225164"/>
    <lineage>
        <taxon>Eukaryota</taxon>
        <taxon>Metazoa</taxon>
        <taxon>Spiralia</taxon>
        <taxon>Lophotrochozoa</taxon>
        <taxon>Mollusca</taxon>
        <taxon>Gastropoda</taxon>
        <taxon>Patellogastropoda</taxon>
        <taxon>Lottioidea</taxon>
        <taxon>Lottiidae</taxon>
        <taxon>Lottia</taxon>
    </lineage>
</organism>
<dbReference type="InterPro" id="IPR009000">
    <property type="entry name" value="Transl_B-barrel_sf"/>
</dbReference>